<dbReference type="InterPro" id="IPR025723">
    <property type="entry name" value="ArsA/GET3_ATPase-like"/>
</dbReference>
<dbReference type="AlphaFoldDB" id="A0A1H3DKT2"/>
<comment type="similarity">
    <text evidence="1">Belongs to the arsA ATPase family.</text>
</comment>
<feature type="domain" description="ArsA/GET3 Anion-transporting ATPase-like" evidence="9">
    <location>
        <begin position="3"/>
        <end position="301"/>
    </location>
</feature>
<protein>
    <recommendedName>
        <fullName evidence="8">arsenite-transporting ATPase</fullName>
        <ecNumber evidence="8">7.3.2.7</ecNumber>
    </recommendedName>
</protein>
<dbReference type="PANTHER" id="PTHR10803:SF3">
    <property type="entry name" value="ATPASE GET3"/>
    <property type="match status" value="1"/>
</dbReference>
<dbReference type="InterPro" id="IPR040612">
    <property type="entry name" value="ArsA_HSP20-like"/>
</dbReference>
<dbReference type="Gene3D" id="2.60.40.790">
    <property type="match status" value="1"/>
</dbReference>
<comment type="catalytic activity">
    <reaction evidence="6">
        <text>arsenite(in) + ATP + H2O = arsenite(out) + ADP + phosphate + H(+)</text>
        <dbReference type="Rhea" id="RHEA:11348"/>
        <dbReference type="ChEBI" id="CHEBI:15377"/>
        <dbReference type="ChEBI" id="CHEBI:15378"/>
        <dbReference type="ChEBI" id="CHEBI:29242"/>
        <dbReference type="ChEBI" id="CHEBI:30616"/>
        <dbReference type="ChEBI" id="CHEBI:43474"/>
        <dbReference type="ChEBI" id="CHEBI:456216"/>
        <dbReference type="EC" id="7.3.2.7"/>
    </reaction>
</comment>
<proteinExistence type="inferred from homology"/>
<dbReference type="EMBL" id="FNOU01000005">
    <property type="protein sequence ID" value="SDX66728.1"/>
    <property type="molecule type" value="Genomic_DNA"/>
</dbReference>
<evidence type="ECO:0000256" key="8">
    <source>
        <dbReference type="ARBA" id="ARBA00066752"/>
    </source>
</evidence>
<dbReference type="EC" id="7.3.2.7" evidence="8"/>
<evidence type="ECO:0000256" key="2">
    <source>
        <dbReference type="ARBA" id="ARBA00022741"/>
    </source>
</evidence>
<keyword evidence="2" id="KW-0547">Nucleotide-binding</keyword>
<dbReference type="NCBIfam" id="TIGR00345">
    <property type="entry name" value="GET3_arsA_TRC40"/>
    <property type="match status" value="1"/>
</dbReference>
<dbReference type="FunFam" id="3.40.50.300:FF:001801">
    <property type="entry name" value="Putative arsenical pump-driving ATPase"/>
    <property type="match status" value="1"/>
</dbReference>
<evidence type="ECO:0000256" key="5">
    <source>
        <dbReference type="ARBA" id="ARBA00022967"/>
    </source>
</evidence>
<dbReference type="Proteomes" id="UP000199652">
    <property type="component" value="Unassembled WGS sequence"/>
</dbReference>
<dbReference type="RefSeq" id="WP_090243884.1">
    <property type="nucleotide sequence ID" value="NZ_FNOU01000005.1"/>
</dbReference>
<dbReference type="GO" id="GO:0015446">
    <property type="term" value="F:ATPase-coupled arsenite transmembrane transporter activity"/>
    <property type="evidence" value="ECO:0007669"/>
    <property type="project" value="UniProtKB-EC"/>
</dbReference>
<organism evidence="11 12">
    <name type="scientific">Eubacterium barkeri</name>
    <name type="common">Clostridium barkeri</name>
    <dbReference type="NCBI Taxonomy" id="1528"/>
    <lineage>
        <taxon>Bacteria</taxon>
        <taxon>Bacillati</taxon>
        <taxon>Bacillota</taxon>
        <taxon>Clostridia</taxon>
        <taxon>Eubacteriales</taxon>
        <taxon>Eubacteriaceae</taxon>
        <taxon>Eubacterium</taxon>
    </lineage>
</organism>
<evidence type="ECO:0000259" key="9">
    <source>
        <dbReference type="Pfam" id="PF02374"/>
    </source>
</evidence>
<dbReference type="InterPro" id="IPR016300">
    <property type="entry name" value="ATPase_ArsA/GET3"/>
</dbReference>
<dbReference type="Pfam" id="PF02374">
    <property type="entry name" value="ArsA_ATPase"/>
    <property type="match status" value="1"/>
</dbReference>
<keyword evidence="4" id="KW-0059">Arsenical resistance</keyword>
<dbReference type="PANTHER" id="PTHR10803">
    <property type="entry name" value="ARSENICAL PUMP-DRIVING ATPASE ARSENITE-TRANSLOCATING ATPASE"/>
    <property type="match status" value="1"/>
</dbReference>
<sequence>MGRIMIFTGKGGVGKSSIASAHALQAAKKGMKTLLISTDMAHNLGDLFEITCGQDIQQVTDCLDILEIDPEYEMAAHYGHLTETISHMLPGRGADEDGVGSFMLFPGMVDLFSLLRVKTLHESGEYEMIIVDCAPTGETLALLKLPELLSWYMEKLFPVGRVAVRVMRPISRHAFKIELPDQAAMNDIQALYLELSALQKLFKNSEVTTIRMVAIPEKMVVAETKRSLMYLNLYGFTVDGLVINRVLPAAADADFFREWHRIQAMYQEELGEVFRGLPIRQVPWYEEEVKGPAALRRIAQDALDDADLFARPPKDHREIFEKSPRGYTLILALPQVEKGAIDLHQGRDDLILRIGNFKRCIPLPDVLRKTVVSGAALKEGVLRVNFEETQEEGQHEV</sequence>
<evidence type="ECO:0000259" key="10">
    <source>
        <dbReference type="Pfam" id="PF17886"/>
    </source>
</evidence>
<evidence type="ECO:0000313" key="11">
    <source>
        <dbReference type="EMBL" id="SDX66728.1"/>
    </source>
</evidence>
<accession>A0A1H3DKT2</accession>
<evidence type="ECO:0000256" key="7">
    <source>
        <dbReference type="ARBA" id="ARBA00059736"/>
    </source>
</evidence>
<dbReference type="OrthoDB" id="9780677at2"/>
<evidence type="ECO:0000256" key="1">
    <source>
        <dbReference type="ARBA" id="ARBA00011040"/>
    </source>
</evidence>
<dbReference type="STRING" id="1528.SAMN04488579_10535"/>
<dbReference type="SUPFAM" id="SSF49764">
    <property type="entry name" value="HSP20-like chaperones"/>
    <property type="match status" value="1"/>
</dbReference>
<keyword evidence="3 11" id="KW-0067">ATP-binding</keyword>
<evidence type="ECO:0000256" key="4">
    <source>
        <dbReference type="ARBA" id="ARBA00022849"/>
    </source>
</evidence>
<dbReference type="GO" id="GO:0016887">
    <property type="term" value="F:ATP hydrolysis activity"/>
    <property type="evidence" value="ECO:0007669"/>
    <property type="project" value="InterPro"/>
</dbReference>
<dbReference type="Gene3D" id="3.40.50.300">
    <property type="entry name" value="P-loop containing nucleotide triphosphate hydrolases"/>
    <property type="match status" value="1"/>
</dbReference>
<dbReference type="GO" id="GO:0005524">
    <property type="term" value="F:ATP binding"/>
    <property type="evidence" value="ECO:0007669"/>
    <property type="project" value="UniProtKB-KW"/>
</dbReference>
<gene>
    <name evidence="11" type="ORF">SAMN04488579_10535</name>
</gene>
<dbReference type="Pfam" id="PF17886">
    <property type="entry name" value="ArsA_HSP20"/>
    <property type="match status" value="1"/>
</dbReference>
<dbReference type="InterPro" id="IPR027417">
    <property type="entry name" value="P-loop_NTPase"/>
</dbReference>
<comment type="function">
    <text evidence="7">Anion-transporting ATPase. Catalyzes the extrusion of arsenite.</text>
</comment>
<keyword evidence="5" id="KW-1278">Translocase</keyword>
<dbReference type="SUPFAM" id="SSF52540">
    <property type="entry name" value="P-loop containing nucleoside triphosphate hydrolases"/>
    <property type="match status" value="1"/>
</dbReference>
<keyword evidence="12" id="KW-1185">Reference proteome</keyword>
<feature type="domain" description="ArsA HSP20-like" evidence="10">
    <location>
        <begin position="326"/>
        <end position="386"/>
    </location>
</feature>
<dbReference type="InterPro" id="IPR008978">
    <property type="entry name" value="HSP20-like_chaperone"/>
</dbReference>
<reference evidence="12" key="1">
    <citation type="submission" date="2016-10" db="EMBL/GenBank/DDBJ databases">
        <authorList>
            <person name="Varghese N."/>
            <person name="Submissions S."/>
        </authorList>
    </citation>
    <scope>NUCLEOTIDE SEQUENCE [LARGE SCALE GENOMIC DNA]</scope>
    <source>
        <strain evidence="12">VPI 5359</strain>
    </source>
</reference>
<name>A0A1H3DKT2_EUBBA</name>
<dbReference type="CDD" id="cd02035">
    <property type="entry name" value="ArsA"/>
    <property type="match status" value="1"/>
</dbReference>
<evidence type="ECO:0000256" key="6">
    <source>
        <dbReference type="ARBA" id="ARBA00052296"/>
    </source>
</evidence>
<evidence type="ECO:0000256" key="3">
    <source>
        <dbReference type="ARBA" id="ARBA00022840"/>
    </source>
</evidence>
<evidence type="ECO:0000313" key="12">
    <source>
        <dbReference type="Proteomes" id="UP000199652"/>
    </source>
</evidence>